<dbReference type="InterPro" id="IPR002716">
    <property type="entry name" value="PIN_dom"/>
</dbReference>
<evidence type="ECO:0000256" key="1">
    <source>
        <dbReference type="ARBA" id="ARBA00004604"/>
    </source>
</evidence>
<evidence type="ECO:0000313" key="8">
    <source>
        <dbReference type="EMBL" id="GAQ07208.1"/>
    </source>
</evidence>
<evidence type="ECO:0000256" key="5">
    <source>
        <dbReference type="ARBA" id="ARBA00024026"/>
    </source>
</evidence>
<reference evidence="9" key="3">
    <citation type="submission" date="2020-04" db="EMBL/GenBank/DDBJ databases">
        <authorList>
            <person name="Santos R.A.C."/>
            <person name="Steenwyk J.L."/>
            <person name="Rivero-Menendez O."/>
            <person name="Mead M.E."/>
            <person name="Silva L.P."/>
            <person name="Bastos R.W."/>
            <person name="Alastruey-Izquierdo A."/>
            <person name="Goldman G.H."/>
            <person name="Rokas A."/>
        </authorList>
    </citation>
    <scope>NUCLEOTIDE SEQUENCE</scope>
    <source>
        <strain evidence="9">CNM-CM8927</strain>
    </source>
</reference>
<dbReference type="Proteomes" id="UP000649114">
    <property type="component" value="Unassembled WGS sequence"/>
</dbReference>
<evidence type="ECO:0000313" key="9">
    <source>
        <dbReference type="EMBL" id="KAF4208633.1"/>
    </source>
</evidence>
<protein>
    <recommendedName>
        <fullName evidence="7">PIN domain-containing protein</fullName>
    </recommendedName>
</protein>
<dbReference type="SUPFAM" id="SSF51197">
    <property type="entry name" value="Clavaminate synthase-like"/>
    <property type="match status" value="1"/>
</dbReference>
<evidence type="ECO:0000259" key="7">
    <source>
        <dbReference type="SMART" id="SM00670"/>
    </source>
</evidence>
<evidence type="ECO:0000313" key="10">
    <source>
        <dbReference type="Proteomes" id="UP000051487"/>
    </source>
</evidence>
<keyword evidence="4" id="KW-0539">Nucleus</keyword>
<evidence type="ECO:0000256" key="3">
    <source>
        <dbReference type="ARBA" id="ARBA00022552"/>
    </source>
</evidence>
<dbReference type="Gene3D" id="2.60.120.620">
    <property type="entry name" value="q2cbj1_9rhob like domain"/>
    <property type="match status" value="1"/>
</dbReference>
<dbReference type="GO" id="GO:0032040">
    <property type="term" value="C:small-subunit processome"/>
    <property type="evidence" value="ECO:0007669"/>
    <property type="project" value="InterPro"/>
</dbReference>
<dbReference type="CDD" id="cd09864">
    <property type="entry name" value="PIN_Fcf1-like"/>
    <property type="match status" value="1"/>
</dbReference>
<evidence type="ECO:0000256" key="6">
    <source>
        <dbReference type="SAM" id="MobiDB-lite"/>
    </source>
</evidence>
<dbReference type="InterPro" id="IPR037503">
    <property type="entry name" value="Fcf1_PIN"/>
</dbReference>
<dbReference type="InterPro" id="IPR008775">
    <property type="entry name" value="Phytyl_CoA_dOase-like"/>
</dbReference>
<feature type="domain" description="PIN" evidence="7">
    <location>
        <begin position="348"/>
        <end position="447"/>
    </location>
</feature>
<keyword evidence="2" id="KW-0690">Ribosome biogenesis</keyword>
<dbReference type="SUPFAM" id="SSF88723">
    <property type="entry name" value="PIN domain-like"/>
    <property type="match status" value="1"/>
</dbReference>
<evidence type="ECO:0000256" key="4">
    <source>
        <dbReference type="ARBA" id="ARBA00023242"/>
    </source>
</evidence>
<dbReference type="EMBL" id="JAAAPU010000008">
    <property type="protein sequence ID" value="KAF4208633.1"/>
    <property type="molecule type" value="Genomic_DNA"/>
</dbReference>
<reference evidence="8 10" key="1">
    <citation type="submission" date="2015-11" db="EMBL/GenBank/DDBJ databases">
        <title>Aspergillus lentulus strain IFM 54703T.</title>
        <authorList>
            <person name="Kusuya Y."/>
            <person name="Sakai K."/>
            <person name="Kamei K."/>
            <person name="Takahashi H."/>
            <person name="Yaguchi T."/>
        </authorList>
    </citation>
    <scope>NUCLEOTIDE SEQUENCE [LARGE SCALE GENOMIC DNA]</scope>
    <source>
        <strain evidence="8 10">IFM 54703</strain>
    </source>
</reference>
<dbReference type="Pfam" id="PF05721">
    <property type="entry name" value="PhyH"/>
    <property type="match status" value="1"/>
</dbReference>
<dbReference type="GO" id="GO:0004540">
    <property type="term" value="F:RNA nuclease activity"/>
    <property type="evidence" value="ECO:0007669"/>
    <property type="project" value="UniProtKB-ARBA"/>
</dbReference>
<name>A0AAN6BS54_ASPLE</name>
<comment type="caution">
    <text evidence="9">The sequence shown here is derived from an EMBL/GenBank/DDBJ whole genome shotgun (WGS) entry which is preliminary data.</text>
</comment>
<dbReference type="EMBL" id="BCLY01000008">
    <property type="protein sequence ID" value="GAQ07208.1"/>
    <property type="molecule type" value="Genomic_DNA"/>
</dbReference>
<comment type="subcellular location">
    <subcellularLocation>
        <location evidence="1">Nucleus</location>
        <location evidence="1">Nucleolus</location>
    </subcellularLocation>
</comment>
<sequence length="475" mass="53882">MASMPLPHRSKEITSIHLTDSEISSRQIGPHNLQRAIEALHQDGVVVVENAIPPSYLDELNTLMTPDAYKLYEKRSTHRNFGPETGNIQQEVPVKKAIDHFREQIPDTEDGEHKSQNPLSMIIANPFATAVIECMLGPKPQLRFLSANTAFRTKEAGRQPPHIDVAFDFPRVPFGFCVNVNLVDTTATNGATELWPGTHTDTDLSVLMPDNDGVIRKELVEARRKLCPPVQPVLPKGSIIIRDFRLWHAGMPNRTDEPRVMLVTVLFARWYRSELKMRLPESCRGEIDWGDLEPFVKRAISQRDNRVKQPLNGKKEEKKPQGEELTRHIPVAPSNMFFAANTALGPPYTVLVDTNFVSHTIRAKLDMLPAMMDLLYAKCIPTFTDCTIAELEKLGPKFRLALRVAKDPRWNRLHCDHAGTYADDCIVDRVMKHRIYTVATNDKDLVRRIRKIPGVPIMKVARGKYVIERLPDSFD</sequence>
<proteinExistence type="inferred from homology"/>
<dbReference type="InterPro" id="IPR006984">
    <property type="entry name" value="Fcf1/UTP23"/>
</dbReference>
<dbReference type="InterPro" id="IPR029060">
    <property type="entry name" value="PIN-like_dom_sf"/>
</dbReference>
<comment type="similarity">
    <text evidence="5">Belongs to the UTP23/FCF1 family. FCF1 subfamily.</text>
</comment>
<organism evidence="9 11">
    <name type="scientific">Aspergillus lentulus</name>
    <dbReference type="NCBI Taxonomy" id="293939"/>
    <lineage>
        <taxon>Eukaryota</taxon>
        <taxon>Fungi</taxon>
        <taxon>Dikarya</taxon>
        <taxon>Ascomycota</taxon>
        <taxon>Pezizomycotina</taxon>
        <taxon>Eurotiomycetes</taxon>
        <taxon>Eurotiomycetidae</taxon>
        <taxon>Eurotiales</taxon>
        <taxon>Aspergillaceae</taxon>
        <taxon>Aspergillus</taxon>
        <taxon>Aspergillus subgen. Fumigati</taxon>
    </lineage>
</organism>
<dbReference type="PANTHER" id="PTHR12416">
    <property type="entry name" value="RRNA-PROCESSING PROTEIN UTP23 HOMOLOG"/>
    <property type="match status" value="1"/>
</dbReference>
<dbReference type="SMART" id="SM00670">
    <property type="entry name" value="PINc"/>
    <property type="match status" value="1"/>
</dbReference>
<reference evidence="9" key="2">
    <citation type="journal article" date="2020" name="bioRxiv">
        <title>Genomic and phenotypic heterogeneity of clinical isolates of the human pathogens Aspergillus fumigatus, Aspergillus lentulus and Aspergillus fumigatiaffinis.</title>
        <authorList>
            <person name="dos Santos R.A.C."/>
            <person name="Steenwyk J.L."/>
            <person name="Rivero-Menendez O."/>
            <person name="Mead M.E."/>
            <person name="Silva L.P."/>
            <person name="Bastos R.W."/>
            <person name="Alastruey-Izquierdo A."/>
            <person name="Goldman G.H."/>
            <person name="Rokas A."/>
        </authorList>
    </citation>
    <scope>NUCLEOTIDE SEQUENCE</scope>
    <source>
        <strain evidence="9">CNM-CM8927</strain>
    </source>
</reference>
<feature type="region of interest" description="Disordered" evidence="6">
    <location>
        <begin position="306"/>
        <end position="325"/>
    </location>
</feature>
<evidence type="ECO:0000313" key="11">
    <source>
        <dbReference type="Proteomes" id="UP000649114"/>
    </source>
</evidence>
<dbReference type="AlphaFoldDB" id="A0AAN6BS54"/>
<accession>A0AAN6BS54</accession>
<keyword evidence="3" id="KW-0698">rRNA processing</keyword>
<evidence type="ECO:0000256" key="2">
    <source>
        <dbReference type="ARBA" id="ARBA00022517"/>
    </source>
</evidence>
<dbReference type="GO" id="GO:0006364">
    <property type="term" value="P:rRNA processing"/>
    <property type="evidence" value="ECO:0007669"/>
    <property type="project" value="UniProtKB-KW"/>
</dbReference>
<dbReference type="Proteomes" id="UP000051487">
    <property type="component" value="Unassembled WGS sequence"/>
</dbReference>
<gene>
    <name evidence="8" type="ORF">ALT_4529</name>
    <name evidence="9" type="ORF">CNMCM8927_009230</name>
</gene>
<dbReference type="Pfam" id="PF04900">
    <property type="entry name" value="Fcf1"/>
    <property type="match status" value="1"/>
</dbReference>
<dbReference type="Gene3D" id="3.40.50.1010">
    <property type="entry name" value="5'-nuclease"/>
    <property type="match status" value="1"/>
</dbReference>
<dbReference type="FunFam" id="3.40.50.1010:FF:000019">
    <property type="entry name" value="U3 small nucleolar RNA-associated protein 24"/>
    <property type="match status" value="1"/>
</dbReference>